<dbReference type="RefSeq" id="WP_105943899.1">
    <property type="nucleotide sequence ID" value="NZ_CP027433.1"/>
</dbReference>
<evidence type="ECO:0000259" key="1">
    <source>
        <dbReference type="PROSITE" id="PS51186"/>
    </source>
</evidence>
<dbReference type="OrthoDB" id="3533156at2"/>
<dbReference type="InterPro" id="IPR051531">
    <property type="entry name" value="N-acetyltransferase"/>
</dbReference>
<dbReference type="Proteomes" id="UP000239814">
    <property type="component" value="Chromosome"/>
</dbReference>
<keyword evidence="2" id="KW-0808">Transferase</keyword>
<keyword evidence="3" id="KW-1185">Reference proteome</keyword>
<dbReference type="AlphaFoldDB" id="A0A2S0KKJ2"/>
<evidence type="ECO:0000313" key="2">
    <source>
        <dbReference type="EMBL" id="AVM02200.1"/>
    </source>
</evidence>
<dbReference type="PANTHER" id="PTHR43792">
    <property type="entry name" value="GNAT FAMILY, PUTATIVE (AFU_ORTHOLOGUE AFUA_3G00765)-RELATED-RELATED"/>
    <property type="match status" value="1"/>
</dbReference>
<gene>
    <name evidence="2" type="ORF">C6V83_11660</name>
</gene>
<dbReference type="SUPFAM" id="SSF55729">
    <property type="entry name" value="Acyl-CoA N-acyltransferases (Nat)"/>
    <property type="match status" value="1"/>
</dbReference>
<name>A0A2S0KKJ2_9ACTN</name>
<proteinExistence type="predicted"/>
<reference evidence="2 3" key="1">
    <citation type="submission" date="2018-03" db="EMBL/GenBank/DDBJ databases">
        <title>Characteristics and genome of n-alkane degrading marine bacteria Gordonia iterans isolated from crude oil contaminated in Tae-an, South Korea.</title>
        <authorList>
            <person name="Lee S.-S."/>
            <person name="Kim H."/>
        </authorList>
    </citation>
    <scope>NUCLEOTIDE SEQUENCE [LARGE SCALE GENOMIC DNA]</scope>
    <source>
        <strain evidence="2 3">Co17</strain>
    </source>
</reference>
<dbReference type="InterPro" id="IPR016181">
    <property type="entry name" value="Acyl_CoA_acyltransferase"/>
</dbReference>
<protein>
    <submittedName>
        <fullName evidence="2">N-acetyltransferase</fullName>
    </submittedName>
</protein>
<organism evidence="2 3">
    <name type="scientific">Gordonia iterans</name>
    <dbReference type="NCBI Taxonomy" id="1004901"/>
    <lineage>
        <taxon>Bacteria</taxon>
        <taxon>Bacillati</taxon>
        <taxon>Actinomycetota</taxon>
        <taxon>Actinomycetes</taxon>
        <taxon>Mycobacteriales</taxon>
        <taxon>Gordoniaceae</taxon>
        <taxon>Gordonia</taxon>
    </lineage>
</organism>
<sequence>MLLQTRRLTLRPVTLDDVPRLVELDSDPAVMRYVSGGTATSADTVADWVIPRMQAQQRDHGTGMWLIWDRTGCDDVGARAPERFHGWAQLRTPRHSRRAELELSYRLRRDSWGHGYAAEASATLITMMFVETDTTRIFAGTHVANKASQRVMQRLGMRLAADSDAVELSSPDALVEYELLRETWYAGRGRAFSRASAAGAARVG</sequence>
<accession>A0A2S0KKJ2</accession>
<dbReference type="GO" id="GO:0016747">
    <property type="term" value="F:acyltransferase activity, transferring groups other than amino-acyl groups"/>
    <property type="evidence" value="ECO:0007669"/>
    <property type="project" value="InterPro"/>
</dbReference>
<dbReference type="Pfam" id="PF13302">
    <property type="entry name" value="Acetyltransf_3"/>
    <property type="match status" value="1"/>
</dbReference>
<dbReference type="Gene3D" id="3.40.630.30">
    <property type="match status" value="1"/>
</dbReference>
<feature type="domain" description="N-acetyltransferase" evidence="1">
    <location>
        <begin position="8"/>
        <end position="181"/>
    </location>
</feature>
<dbReference type="PANTHER" id="PTHR43792:SF13">
    <property type="entry name" value="ACETYLTRANSFERASE"/>
    <property type="match status" value="1"/>
</dbReference>
<dbReference type="EMBL" id="CP027433">
    <property type="protein sequence ID" value="AVM02200.1"/>
    <property type="molecule type" value="Genomic_DNA"/>
</dbReference>
<dbReference type="InterPro" id="IPR000182">
    <property type="entry name" value="GNAT_dom"/>
</dbReference>
<evidence type="ECO:0000313" key="3">
    <source>
        <dbReference type="Proteomes" id="UP000239814"/>
    </source>
</evidence>
<dbReference type="KEGG" id="git:C6V83_11660"/>
<dbReference type="PROSITE" id="PS51186">
    <property type="entry name" value="GNAT"/>
    <property type="match status" value="1"/>
</dbReference>